<dbReference type="GO" id="GO:0070967">
    <property type="term" value="F:coenzyme F420 binding"/>
    <property type="evidence" value="ECO:0007669"/>
    <property type="project" value="TreeGrafter"/>
</dbReference>
<organism evidence="3 4">
    <name type="scientific">Parafrankia colletiae</name>
    <dbReference type="NCBI Taxonomy" id="573497"/>
    <lineage>
        <taxon>Bacteria</taxon>
        <taxon>Bacillati</taxon>
        <taxon>Actinomycetota</taxon>
        <taxon>Actinomycetes</taxon>
        <taxon>Frankiales</taxon>
        <taxon>Frankiaceae</taxon>
        <taxon>Parafrankia</taxon>
    </lineage>
</organism>
<comment type="caution">
    <text evidence="3">The sequence shown here is derived from an EMBL/GenBank/DDBJ whole genome shotgun (WGS) entry which is preliminary data.</text>
</comment>
<dbReference type="NCBIfam" id="TIGR03668">
    <property type="entry name" value="Rv0121_F420"/>
    <property type="match status" value="1"/>
</dbReference>
<name>A0A1S1QBC1_9ACTN</name>
<accession>A0A1S1QBC1</accession>
<dbReference type="InterPro" id="IPR019967">
    <property type="entry name" value="F420-dep_enz_PPOX_Rv0121"/>
</dbReference>
<evidence type="ECO:0000259" key="2">
    <source>
        <dbReference type="Pfam" id="PF01243"/>
    </source>
</evidence>
<proteinExistence type="predicted"/>
<dbReference type="OrthoDB" id="9812086at2"/>
<reference evidence="4" key="1">
    <citation type="submission" date="2016-07" db="EMBL/GenBank/DDBJ databases">
        <title>Sequence Frankia sp. strain CcI1.17.</title>
        <authorList>
            <person name="Ghodhbane-Gtari F."/>
            <person name="Swanson E."/>
            <person name="Gueddou A."/>
            <person name="Morris K."/>
            <person name="Hezbri K."/>
            <person name="Ktari A."/>
            <person name="Nouioui I."/>
            <person name="Abebe-Akele F."/>
            <person name="Simpson S."/>
            <person name="Thomas K."/>
            <person name="Gtari M."/>
            <person name="Tisa L.S."/>
            <person name="Hurst S."/>
        </authorList>
    </citation>
    <scope>NUCLEOTIDE SEQUENCE [LARGE SCALE GENOMIC DNA]</scope>
    <source>
        <strain evidence="4">Cc1.17</strain>
    </source>
</reference>
<protein>
    <submittedName>
        <fullName evidence="3">PPOX class F420-dependent oxidoreductase</fullName>
    </submittedName>
</protein>
<keyword evidence="1" id="KW-0560">Oxidoreductase</keyword>
<dbReference type="EMBL" id="MBLM01000140">
    <property type="protein sequence ID" value="OHV32138.1"/>
    <property type="molecule type" value="Genomic_DNA"/>
</dbReference>
<dbReference type="Proteomes" id="UP000179627">
    <property type="component" value="Unassembled WGS sequence"/>
</dbReference>
<dbReference type="InterPro" id="IPR012349">
    <property type="entry name" value="Split_barrel_FMN-bd"/>
</dbReference>
<keyword evidence="4" id="KW-1185">Reference proteome</keyword>
<dbReference type="Gene3D" id="2.30.110.10">
    <property type="entry name" value="Electron Transport, Fmn-binding Protein, Chain A"/>
    <property type="match status" value="1"/>
</dbReference>
<sequence length="148" mass="15944">MDLAGAECRARFAVARVARLATASAAGQPHLVPVTFALDGDQVVIAVDHKPKRSTALRRLANIAANPQVSLLVDQYSDDWDALWWVRADGHARIIDGGAEGSPAAARRAAVRGLVAKYQQYQAHPPSGPVILVQIDTWRGWAFTTPGR</sequence>
<dbReference type="InterPro" id="IPR011576">
    <property type="entry name" value="Pyridox_Oxase_N"/>
</dbReference>
<evidence type="ECO:0000313" key="3">
    <source>
        <dbReference type="EMBL" id="OHV32138.1"/>
    </source>
</evidence>
<dbReference type="GO" id="GO:0016627">
    <property type="term" value="F:oxidoreductase activity, acting on the CH-CH group of donors"/>
    <property type="evidence" value="ECO:0007669"/>
    <property type="project" value="TreeGrafter"/>
</dbReference>
<dbReference type="SUPFAM" id="SSF50475">
    <property type="entry name" value="FMN-binding split barrel"/>
    <property type="match status" value="1"/>
</dbReference>
<dbReference type="Pfam" id="PF01243">
    <property type="entry name" value="PNPOx_N"/>
    <property type="match status" value="1"/>
</dbReference>
<dbReference type="InterPro" id="IPR052019">
    <property type="entry name" value="F420H2_bilvrd_red/Heme_oxyg"/>
</dbReference>
<gene>
    <name evidence="3" type="ORF">CC117_25315</name>
</gene>
<feature type="domain" description="Pyridoxamine 5'-phosphate oxidase N-terminal" evidence="2">
    <location>
        <begin position="6"/>
        <end position="141"/>
    </location>
</feature>
<evidence type="ECO:0000256" key="1">
    <source>
        <dbReference type="ARBA" id="ARBA00023002"/>
    </source>
</evidence>
<dbReference type="PANTHER" id="PTHR35176:SF2">
    <property type="entry name" value="F420H(2)-DEPENDENT REDUCTASE RV1155"/>
    <property type="match status" value="1"/>
</dbReference>
<dbReference type="PANTHER" id="PTHR35176">
    <property type="entry name" value="HEME OXYGENASE HI_0854-RELATED"/>
    <property type="match status" value="1"/>
</dbReference>
<evidence type="ECO:0000313" key="4">
    <source>
        <dbReference type="Proteomes" id="UP000179627"/>
    </source>
</evidence>
<dbReference type="GO" id="GO:0005829">
    <property type="term" value="C:cytosol"/>
    <property type="evidence" value="ECO:0007669"/>
    <property type="project" value="TreeGrafter"/>
</dbReference>
<dbReference type="RefSeq" id="WP_071088005.1">
    <property type="nucleotide sequence ID" value="NZ_MBLM01000140.1"/>
</dbReference>
<dbReference type="AlphaFoldDB" id="A0A1S1QBC1"/>